<evidence type="ECO:0000256" key="4">
    <source>
        <dbReference type="ARBA" id="ARBA00007090"/>
    </source>
</evidence>
<dbReference type="Gene3D" id="1.10.3810.10">
    <property type="entry name" value="Biosynthetic peptidoglycan transglycosylase-like"/>
    <property type="match status" value="1"/>
</dbReference>
<dbReference type="InterPro" id="IPR050396">
    <property type="entry name" value="Glycosyltr_51/Transpeptidase"/>
</dbReference>
<comment type="function">
    <text evidence="1">Cell wall formation. Synthesis of cross-linked peptidoglycan from the lipid intermediates. The enzyme has a penicillin-insensitive transglycosylase N-terminal domain (formation of linear glycan strands) and a penicillin-sensitive transpeptidase C-terminal domain (cross-linking of the peptide subunits).</text>
</comment>
<keyword evidence="21" id="KW-0961">Cell wall biogenesis/degradation</keyword>
<dbReference type="InterPro" id="IPR001264">
    <property type="entry name" value="Glyco_trans_51"/>
</dbReference>
<comment type="subcellular location">
    <subcellularLocation>
        <location evidence="2">Cell membrane</location>
        <topology evidence="2">Single-pass type II membrane protein</topology>
    </subcellularLocation>
</comment>
<accession>A0A1C0A975</accession>
<dbReference type="InterPro" id="IPR036950">
    <property type="entry name" value="PBP_transglycosylase"/>
</dbReference>
<feature type="domain" description="Glycosyl transferase family 51" evidence="28">
    <location>
        <begin position="60"/>
        <end position="234"/>
    </location>
</feature>
<dbReference type="GO" id="GO:0030288">
    <property type="term" value="C:outer membrane-bounded periplasmic space"/>
    <property type="evidence" value="ECO:0007669"/>
    <property type="project" value="TreeGrafter"/>
</dbReference>
<dbReference type="EC" id="2.4.99.28" evidence="23"/>
<sequence>MSKDRQKIKQLIIILIILAMAVGMGATIGGVTWIIKRSPDISDYGQWQTSESSVVYASNGEVLTKLYKEDRIYVPIKKIPKNLQDAIVAIEDERFYQHYGIDIRGILRAIWVDIKAMAKVEGASTITQQLAKNALLTHEKLFSRKLQEMYIAMQFERMYTKKEILEFYLNEIFLGHSAYGVQSAAKFYFNKDVEELTLAESALIAGLPKAPNSYSPYRNIEKARKRRNLVLSKMLEQGYITQREYKEAITEEIKLERAEENNAEIAPYFVEYIRKELLDKFGAKQVYTGGLKIYTTLDLDMQKKAQETVDNAFETNYLPTIVREKGQSKTQPQIALLTIDPHTGYIKAMIGGRGDDKFNRTTQAYRQPGSAFKPFVYATAIKQGAGTGTVVDDTPKGYKTTLNGDEDELWIPRNYDGEYHGPTTLRIALAKSLNVSAVKLLERVGINNTISVAKSLGIRNLVPEDRNLSLALGGLTKGLTPLEMATAYGVFATGGIKTDPIAITKVEDNNGNIILSNEVHRNIVLDESVAYLVTDMLKSAISRGPLVWGTGWRAYLGRPAAGKTGTTSDYTDAWFVGYTPDLVTSVWLGEDSPTRMEYQMKDKEGNLIKDGTGKVKTNIVSSGEASKIWGDYMKKVVENRPVKEFKRPNNIIAKEICIEDGLLPNQYCPIVTRREELFIEGTEPTEVGTLHKATAEIKIDKSTGLIATDYCPPEEIVTKTYQVETGIIVDGTGVPIKKIDPETKLPLTDEEGNYIFETIPTKECDIHAPANPAEEIKDKIFDFFNLLRGRE</sequence>
<evidence type="ECO:0000256" key="13">
    <source>
        <dbReference type="ARBA" id="ARBA00022801"/>
    </source>
</evidence>
<dbReference type="EC" id="3.4.16.4" evidence="6"/>
<evidence type="ECO:0000256" key="20">
    <source>
        <dbReference type="ARBA" id="ARBA00023268"/>
    </source>
</evidence>
<dbReference type="GO" id="GO:0008658">
    <property type="term" value="F:penicillin binding"/>
    <property type="evidence" value="ECO:0007669"/>
    <property type="project" value="InterPro"/>
</dbReference>
<evidence type="ECO:0000256" key="9">
    <source>
        <dbReference type="ARBA" id="ARBA00022670"/>
    </source>
</evidence>
<protein>
    <recommendedName>
        <fullName evidence="7">Penicillin-binding protein 1A</fullName>
        <ecNumber evidence="23">2.4.99.28</ecNumber>
        <ecNumber evidence="6">3.4.16.4</ecNumber>
    </recommendedName>
</protein>
<dbReference type="SUPFAM" id="SSF53955">
    <property type="entry name" value="Lysozyme-like"/>
    <property type="match status" value="1"/>
</dbReference>
<comment type="pathway">
    <text evidence="25">Glycan biosynthesis.</text>
</comment>
<evidence type="ECO:0000256" key="11">
    <source>
        <dbReference type="ARBA" id="ARBA00022679"/>
    </source>
</evidence>
<keyword evidence="13" id="KW-0378">Hydrolase</keyword>
<evidence type="ECO:0000256" key="26">
    <source>
        <dbReference type="SAM" id="Phobius"/>
    </source>
</evidence>
<dbReference type="GO" id="GO:0008955">
    <property type="term" value="F:peptidoglycan glycosyltransferase activity"/>
    <property type="evidence" value="ECO:0007669"/>
    <property type="project" value="UniProtKB-EC"/>
</dbReference>
<evidence type="ECO:0000256" key="10">
    <source>
        <dbReference type="ARBA" id="ARBA00022676"/>
    </source>
</evidence>
<dbReference type="Pfam" id="PF00905">
    <property type="entry name" value="Transpeptidase"/>
    <property type="match status" value="1"/>
</dbReference>
<evidence type="ECO:0000256" key="6">
    <source>
        <dbReference type="ARBA" id="ARBA00012448"/>
    </source>
</evidence>
<comment type="catalytic activity">
    <reaction evidence="24">
        <text>[GlcNAc-(1-&gt;4)-Mur2Ac(oyl-L-Ala-gamma-D-Glu-L-Lys-D-Ala-D-Ala)](n)-di-trans,octa-cis-undecaprenyl diphosphate + beta-D-GlcNAc-(1-&gt;4)-Mur2Ac(oyl-L-Ala-gamma-D-Glu-L-Lys-D-Ala-D-Ala)-di-trans,octa-cis-undecaprenyl diphosphate = [GlcNAc-(1-&gt;4)-Mur2Ac(oyl-L-Ala-gamma-D-Glu-L-Lys-D-Ala-D-Ala)](n+1)-di-trans,octa-cis-undecaprenyl diphosphate + di-trans,octa-cis-undecaprenyl diphosphate + H(+)</text>
        <dbReference type="Rhea" id="RHEA:23708"/>
        <dbReference type="Rhea" id="RHEA-COMP:9602"/>
        <dbReference type="Rhea" id="RHEA-COMP:9603"/>
        <dbReference type="ChEBI" id="CHEBI:15378"/>
        <dbReference type="ChEBI" id="CHEBI:58405"/>
        <dbReference type="ChEBI" id="CHEBI:60033"/>
        <dbReference type="ChEBI" id="CHEBI:78435"/>
        <dbReference type="EC" id="2.4.99.28"/>
    </reaction>
</comment>
<dbReference type="InterPro" id="IPR023346">
    <property type="entry name" value="Lysozyme-like_dom_sf"/>
</dbReference>
<dbReference type="GO" id="GO:0005886">
    <property type="term" value="C:plasma membrane"/>
    <property type="evidence" value="ECO:0007669"/>
    <property type="project" value="UniProtKB-SubCell"/>
</dbReference>
<evidence type="ECO:0000256" key="17">
    <source>
        <dbReference type="ARBA" id="ARBA00022989"/>
    </source>
</evidence>
<dbReference type="GO" id="GO:0009252">
    <property type="term" value="P:peptidoglycan biosynthetic process"/>
    <property type="evidence" value="ECO:0007669"/>
    <property type="project" value="UniProtKB-UniPathway"/>
</dbReference>
<keyword evidence="15" id="KW-0735">Signal-anchor</keyword>
<keyword evidence="10" id="KW-0328">Glycosyltransferase</keyword>
<evidence type="ECO:0000259" key="27">
    <source>
        <dbReference type="Pfam" id="PF00905"/>
    </source>
</evidence>
<evidence type="ECO:0000256" key="14">
    <source>
        <dbReference type="ARBA" id="ARBA00022960"/>
    </source>
</evidence>
<dbReference type="Gene3D" id="3.40.710.10">
    <property type="entry name" value="DD-peptidase/beta-lactamase superfamily"/>
    <property type="match status" value="1"/>
</dbReference>
<reference evidence="29 30" key="2">
    <citation type="submission" date="2016-08" db="EMBL/GenBank/DDBJ databases">
        <title>Orenia metallireducens sp. nov. strain Z6, a Novel Metal-reducing Firmicute from the Deep Subsurface.</title>
        <authorList>
            <person name="Maxim B.I."/>
            <person name="Kenneth K."/>
            <person name="Flynn T.M."/>
            <person name="Oloughlin E.J."/>
            <person name="Locke R.A."/>
            <person name="Weber J.R."/>
            <person name="Egan S.M."/>
            <person name="Mackie R.I."/>
            <person name="Cann I.K."/>
        </authorList>
    </citation>
    <scope>NUCLEOTIDE SEQUENCE [LARGE SCALE GENOMIC DNA]</scope>
    <source>
        <strain evidence="29 30">Z6</strain>
    </source>
</reference>
<evidence type="ECO:0000313" key="29">
    <source>
        <dbReference type="EMBL" id="OCL26822.1"/>
    </source>
</evidence>
<dbReference type="GO" id="GO:0008360">
    <property type="term" value="P:regulation of cell shape"/>
    <property type="evidence" value="ECO:0007669"/>
    <property type="project" value="UniProtKB-KW"/>
</dbReference>
<comment type="similarity">
    <text evidence="4">In the C-terminal section; belongs to the transpeptidase family.</text>
</comment>
<dbReference type="InterPro" id="IPR001460">
    <property type="entry name" value="PCN-bd_Tpept"/>
</dbReference>
<evidence type="ECO:0000256" key="3">
    <source>
        <dbReference type="ARBA" id="ARBA00004752"/>
    </source>
</evidence>
<evidence type="ECO:0000256" key="24">
    <source>
        <dbReference type="ARBA" id="ARBA00049902"/>
    </source>
</evidence>
<gene>
    <name evidence="29" type="ORF">U472_04825</name>
</gene>
<dbReference type="GO" id="GO:0006508">
    <property type="term" value="P:proteolysis"/>
    <property type="evidence" value="ECO:0007669"/>
    <property type="project" value="UniProtKB-KW"/>
</dbReference>
<evidence type="ECO:0000256" key="7">
    <source>
        <dbReference type="ARBA" id="ARBA00018638"/>
    </source>
</evidence>
<evidence type="ECO:0000259" key="28">
    <source>
        <dbReference type="Pfam" id="PF00912"/>
    </source>
</evidence>
<dbReference type="SUPFAM" id="SSF56601">
    <property type="entry name" value="beta-lactamase/transpeptidase-like"/>
    <property type="match status" value="1"/>
</dbReference>
<evidence type="ECO:0000256" key="1">
    <source>
        <dbReference type="ARBA" id="ARBA00002624"/>
    </source>
</evidence>
<keyword evidence="16" id="KW-0573">Peptidoglycan synthesis</keyword>
<proteinExistence type="inferred from homology"/>
<evidence type="ECO:0000256" key="5">
    <source>
        <dbReference type="ARBA" id="ARBA00007739"/>
    </source>
</evidence>
<dbReference type="PANTHER" id="PTHR32282">
    <property type="entry name" value="BINDING PROTEIN TRANSPEPTIDASE, PUTATIVE-RELATED"/>
    <property type="match status" value="1"/>
</dbReference>
<dbReference type="UniPathway" id="UPA00219"/>
<dbReference type="EMBL" id="LWDV01000008">
    <property type="protein sequence ID" value="OCL26822.1"/>
    <property type="molecule type" value="Genomic_DNA"/>
</dbReference>
<evidence type="ECO:0000256" key="16">
    <source>
        <dbReference type="ARBA" id="ARBA00022984"/>
    </source>
</evidence>
<comment type="catalytic activity">
    <reaction evidence="22">
        <text>Preferential cleavage: (Ac)2-L-Lys-D-Ala-|-D-Ala. Also transpeptidation of peptidyl-alanyl moieties that are N-acyl substituents of D-alanine.</text>
        <dbReference type="EC" id="3.4.16.4"/>
    </reaction>
</comment>
<dbReference type="OrthoDB" id="9766909at2"/>
<evidence type="ECO:0000256" key="12">
    <source>
        <dbReference type="ARBA" id="ARBA00022692"/>
    </source>
</evidence>
<evidence type="ECO:0000256" key="25">
    <source>
        <dbReference type="ARBA" id="ARBA00060592"/>
    </source>
</evidence>
<name>A0A1C0A975_9FIRM</name>
<dbReference type="NCBIfam" id="TIGR02074">
    <property type="entry name" value="PBP_1a_fam"/>
    <property type="match status" value="1"/>
</dbReference>
<evidence type="ECO:0000256" key="19">
    <source>
        <dbReference type="ARBA" id="ARBA00023251"/>
    </source>
</evidence>
<keyword evidence="18 26" id="KW-0472">Membrane</keyword>
<evidence type="ECO:0000256" key="23">
    <source>
        <dbReference type="ARBA" id="ARBA00044770"/>
    </source>
</evidence>
<evidence type="ECO:0000256" key="15">
    <source>
        <dbReference type="ARBA" id="ARBA00022968"/>
    </source>
</evidence>
<reference evidence="30" key="1">
    <citation type="submission" date="2016-07" db="EMBL/GenBank/DDBJ databases">
        <authorList>
            <person name="Florea S."/>
            <person name="Webb J.S."/>
            <person name="Jaromczyk J."/>
            <person name="Schardl C.L."/>
        </authorList>
    </citation>
    <scope>NUCLEOTIDE SEQUENCE [LARGE SCALE GENOMIC DNA]</scope>
    <source>
        <strain evidence="30">Z6</strain>
    </source>
</reference>
<dbReference type="GO" id="GO:0009002">
    <property type="term" value="F:serine-type D-Ala-D-Ala carboxypeptidase activity"/>
    <property type="evidence" value="ECO:0007669"/>
    <property type="project" value="UniProtKB-EC"/>
</dbReference>
<evidence type="ECO:0000256" key="18">
    <source>
        <dbReference type="ARBA" id="ARBA00023136"/>
    </source>
</evidence>
<keyword evidence="8" id="KW-0121">Carboxypeptidase</keyword>
<feature type="transmembrane region" description="Helical" evidence="26">
    <location>
        <begin position="12"/>
        <end position="35"/>
    </location>
</feature>
<keyword evidence="12 26" id="KW-0812">Transmembrane</keyword>
<keyword evidence="11" id="KW-0808">Transferase</keyword>
<keyword evidence="20" id="KW-0511">Multifunctional enzyme</keyword>
<dbReference type="PANTHER" id="PTHR32282:SF33">
    <property type="entry name" value="PEPTIDOGLYCAN GLYCOSYLTRANSFERASE"/>
    <property type="match status" value="1"/>
</dbReference>
<organism evidence="29 30">
    <name type="scientific">Orenia metallireducens</name>
    <dbReference type="NCBI Taxonomy" id="1413210"/>
    <lineage>
        <taxon>Bacteria</taxon>
        <taxon>Bacillati</taxon>
        <taxon>Bacillota</taxon>
        <taxon>Clostridia</taxon>
        <taxon>Halanaerobiales</taxon>
        <taxon>Halobacteroidaceae</taxon>
        <taxon>Orenia</taxon>
    </lineage>
</organism>
<dbReference type="Pfam" id="PF00912">
    <property type="entry name" value="Transgly"/>
    <property type="match status" value="1"/>
</dbReference>
<evidence type="ECO:0000313" key="30">
    <source>
        <dbReference type="Proteomes" id="UP000093514"/>
    </source>
</evidence>
<keyword evidence="9" id="KW-0645">Protease</keyword>
<evidence type="ECO:0000256" key="22">
    <source>
        <dbReference type="ARBA" id="ARBA00034000"/>
    </source>
</evidence>
<keyword evidence="19" id="KW-0046">Antibiotic resistance</keyword>
<dbReference type="GO" id="GO:0071555">
    <property type="term" value="P:cell wall organization"/>
    <property type="evidence" value="ECO:0007669"/>
    <property type="project" value="UniProtKB-KW"/>
</dbReference>
<keyword evidence="17 26" id="KW-1133">Transmembrane helix</keyword>
<keyword evidence="30" id="KW-1185">Reference proteome</keyword>
<dbReference type="RefSeq" id="WP_068716095.1">
    <property type="nucleotide sequence ID" value="NZ_LWDV01000008.1"/>
</dbReference>
<comment type="caution">
    <text evidence="29">The sequence shown here is derived from an EMBL/GenBank/DDBJ whole genome shotgun (WGS) entry which is preliminary data.</text>
</comment>
<evidence type="ECO:0000256" key="21">
    <source>
        <dbReference type="ARBA" id="ARBA00023316"/>
    </source>
</evidence>
<dbReference type="InterPro" id="IPR012338">
    <property type="entry name" value="Beta-lactam/transpept-like"/>
</dbReference>
<evidence type="ECO:0000256" key="2">
    <source>
        <dbReference type="ARBA" id="ARBA00004401"/>
    </source>
</evidence>
<keyword evidence="14" id="KW-0133">Cell shape</keyword>
<evidence type="ECO:0000256" key="8">
    <source>
        <dbReference type="ARBA" id="ARBA00022645"/>
    </source>
</evidence>
<comment type="pathway">
    <text evidence="3">Cell wall biogenesis; peptidoglycan biosynthesis.</text>
</comment>
<dbReference type="Proteomes" id="UP000093514">
    <property type="component" value="Unassembled WGS sequence"/>
</dbReference>
<comment type="similarity">
    <text evidence="5">In the N-terminal section; belongs to the glycosyltransferase 51 family.</text>
</comment>
<dbReference type="GO" id="GO:0046677">
    <property type="term" value="P:response to antibiotic"/>
    <property type="evidence" value="ECO:0007669"/>
    <property type="project" value="UniProtKB-KW"/>
</dbReference>
<dbReference type="FunFam" id="1.10.3810.10:FF:000001">
    <property type="entry name" value="Penicillin-binding protein 1A"/>
    <property type="match status" value="1"/>
</dbReference>
<feature type="domain" description="Penicillin-binding protein transpeptidase" evidence="27">
    <location>
        <begin position="337"/>
        <end position="581"/>
    </location>
</feature>
<dbReference type="AlphaFoldDB" id="A0A1C0A975"/>